<evidence type="ECO:0000256" key="5">
    <source>
        <dbReference type="ARBA" id="ARBA00022729"/>
    </source>
</evidence>
<evidence type="ECO:0000256" key="1">
    <source>
        <dbReference type="ARBA" id="ARBA00000966"/>
    </source>
</evidence>
<dbReference type="RefSeq" id="WP_004620452.1">
    <property type="nucleotide sequence ID" value="NZ_ACXX02000010.1"/>
</dbReference>
<keyword evidence="4" id="KW-0964">Secreted</keyword>
<keyword evidence="9" id="KW-0119">Carbohydrate metabolism</keyword>
<dbReference type="GO" id="GO:0030246">
    <property type="term" value="F:carbohydrate binding"/>
    <property type="evidence" value="ECO:0007669"/>
    <property type="project" value="InterPro"/>
</dbReference>
<dbReference type="CDD" id="cd08547">
    <property type="entry name" value="Type_II_cohesin"/>
    <property type="match status" value="1"/>
</dbReference>
<protein>
    <recommendedName>
        <fullName evidence="3">cellulase</fullName>
        <ecNumber evidence="3">3.2.1.4</ecNumber>
    </recommendedName>
</protein>
<evidence type="ECO:0000256" key="2">
    <source>
        <dbReference type="ARBA" id="ARBA00004613"/>
    </source>
</evidence>
<gene>
    <name evidence="14" type="ORF">Cpap_1124</name>
</gene>
<keyword evidence="11" id="KW-0624">Polysaccharide degradation</keyword>
<dbReference type="InterPro" id="IPR002102">
    <property type="entry name" value="Cohesin_dom"/>
</dbReference>
<dbReference type="InterPro" id="IPR036439">
    <property type="entry name" value="Dockerin_dom_sf"/>
</dbReference>
<dbReference type="EC" id="3.2.1.4" evidence="3"/>
<dbReference type="STRING" id="588581.Cpap_1124"/>
<proteinExistence type="predicted"/>
<dbReference type="InterPro" id="IPR002105">
    <property type="entry name" value="Dockerin_1_rpt"/>
</dbReference>
<dbReference type="Proteomes" id="UP000003860">
    <property type="component" value="Unassembled WGS sequence"/>
</dbReference>
<evidence type="ECO:0000313" key="14">
    <source>
        <dbReference type="EMBL" id="EGD46929.1"/>
    </source>
</evidence>
<comment type="catalytic activity">
    <reaction evidence="1">
        <text>Endohydrolysis of (1-&gt;4)-beta-D-glucosidic linkages in cellulose, lichenin and cereal beta-D-glucans.</text>
        <dbReference type="EC" id="3.2.1.4"/>
    </reaction>
</comment>
<dbReference type="SUPFAM" id="SSF63446">
    <property type="entry name" value="Type I dockerin domain"/>
    <property type="match status" value="1"/>
</dbReference>
<keyword evidence="15" id="KW-1185">Reference proteome</keyword>
<dbReference type="AlphaFoldDB" id="F1TEZ1"/>
<evidence type="ECO:0000256" key="11">
    <source>
        <dbReference type="ARBA" id="ARBA00023326"/>
    </source>
</evidence>
<dbReference type="InterPro" id="IPR016134">
    <property type="entry name" value="Dockerin_dom"/>
</dbReference>
<sequence>MKKCCFILVLSLIFTLMASVGFVSAADTGAVTVDFDTAGITSVGQIITATVKVSEITNFAGYQINMTYNPAILQPVKVSAEGTVSAYGTSTVPDNGTLLKNDNFIPFGVATNDLNKGILNFGKAYLGLDTYRKSGMTERTGSAAVIKFKVLQVNSTSIAFDQTPTMPGADKGVSIYDWDNKEVRECTIIQPEQLSASEAIMYGDVDGSNIIDAIDYSLMKQYLLGKISDFPATNGRLAADVDGDGQITALDFSLIKKYLLGIINSFPVMGSNSRY</sequence>
<name>F1TEZ1_9FIRM</name>
<keyword evidence="10" id="KW-0326">Glycosidase</keyword>
<dbReference type="Pfam" id="PF00404">
    <property type="entry name" value="Dockerin_1"/>
    <property type="match status" value="1"/>
</dbReference>
<evidence type="ECO:0000256" key="9">
    <source>
        <dbReference type="ARBA" id="ARBA00023277"/>
    </source>
</evidence>
<dbReference type="PROSITE" id="PS00018">
    <property type="entry name" value="EF_HAND_1"/>
    <property type="match status" value="2"/>
</dbReference>
<dbReference type="GO" id="GO:0030245">
    <property type="term" value="P:cellulose catabolic process"/>
    <property type="evidence" value="ECO:0007669"/>
    <property type="project" value="UniProtKB-KW"/>
</dbReference>
<evidence type="ECO:0000259" key="13">
    <source>
        <dbReference type="PROSITE" id="PS51766"/>
    </source>
</evidence>
<evidence type="ECO:0000256" key="3">
    <source>
        <dbReference type="ARBA" id="ARBA00012601"/>
    </source>
</evidence>
<dbReference type="OrthoDB" id="9768786at2"/>
<dbReference type="EMBL" id="ACXX02000010">
    <property type="protein sequence ID" value="EGD46929.1"/>
    <property type="molecule type" value="Genomic_DNA"/>
</dbReference>
<feature type="chain" id="PRO_5003272973" description="cellulase" evidence="12">
    <location>
        <begin position="26"/>
        <end position="275"/>
    </location>
</feature>
<evidence type="ECO:0000256" key="12">
    <source>
        <dbReference type="SAM" id="SignalP"/>
    </source>
</evidence>
<keyword evidence="6" id="KW-0677">Repeat</keyword>
<evidence type="ECO:0000256" key="8">
    <source>
        <dbReference type="ARBA" id="ARBA00023001"/>
    </source>
</evidence>
<dbReference type="Gene3D" id="2.60.40.680">
    <property type="match status" value="1"/>
</dbReference>
<dbReference type="PROSITE" id="PS51766">
    <property type="entry name" value="DOCKERIN"/>
    <property type="match status" value="1"/>
</dbReference>
<evidence type="ECO:0000256" key="6">
    <source>
        <dbReference type="ARBA" id="ARBA00022737"/>
    </source>
</evidence>
<dbReference type="InterPro" id="IPR008965">
    <property type="entry name" value="CBM2/CBM3_carb-bd_dom_sf"/>
</dbReference>
<evidence type="ECO:0000256" key="4">
    <source>
        <dbReference type="ARBA" id="ARBA00022525"/>
    </source>
</evidence>
<dbReference type="InterPro" id="IPR018247">
    <property type="entry name" value="EF_Hand_1_Ca_BS"/>
</dbReference>
<keyword evidence="7" id="KW-0378">Hydrolase</keyword>
<organism evidence="14 15">
    <name type="scientific">Ruminiclostridium papyrosolvens DSM 2782</name>
    <dbReference type="NCBI Taxonomy" id="588581"/>
    <lineage>
        <taxon>Bacteria</taxon>
        <taxon>Bacillati</taxon>
        <taxon>Bacillota</taxon>
        <taxon>Clostridia</taxon>
        <taxon>Eubacteriales</taxon>
        <taxon>Oscillospiraceae</taxon>
        <taxon>Ruminiclostridium</taxon>
    </lineage>
</organism>
<evidence type="ECO:0000313" key="15">
    <source>
        <dbReference type="Proteomes" id="UP000003860"/>
    </source>
</evidence>
<dbReference type="GO" id="GO:0008810">
    <property type="term" value="F:cellulase activity"/>
    <property type="evidence" value="ECO:0007669"/>
    <property type="project" value="UniProtKB-EC"/>
</dbReference>
<keyword evidence="5 12" id="KW-0732">Signal</keyword>
<feature type="signal peptide" evidence="12">
    <location>
        <begin position="1"/>
        <end position="25"/>
    </location>
</feature>
<comment type="caution">
    <text evidence="14">The sequence shown here is derived from an EMBL/GenBank/DDBJ whole genome shotgun (WGS) entry which is preliminary data.</text>
</comment>
<dbReference type="SUPFAM" id="SSF49384">
    <property type="entry name" value="Carbohydrate-binding domain"/>
    <property type="match status" value="1"/>
</dbReference>
<reference evidence="14" key="1">
    <citation type="submission" date="2009-07" db="EMBL/GenBank/DDBJ databases">
        <authorList>
            <consortium name="US DOE Joint Genome Institute (JGI-PGF)"/>
            <person name="Lucas S."/>
            <person name="Copeland A."/>
            <person name="Lapidus A."/>
            <person name="Glavina del Rio T."/>
            <person name="Tice H."/>
            <person name="Bruce D."/>
            <person name="Goodwin L."/>
            <person name="Pitluck S."/>
            <person name="Larimer F."/>
            <person name="Land M.L."/>
            <person name="Mouttaki H."/>
            <person name="He Z."/>
            <person name="Zhou J."/>
            <person name="Hemme C.L."/>
        </authorList>
    </citation>
    <scope>NUCLEOTIDE SEQUENCE [LARGE SCALE GENOMIC DNA]</scope>
    <source>
        <strain evidence="14">DSM 2782</strain>
    </source>
</reference>
<dbReference type="CDD" id="cd14256">
    <property type="entry name" value="Dockerin_I"/>
    <property type="match status" value="1"/>
</dbReference>
<feature type="domain" description="Dockerin" evidence="13">
    <location>
        <begin position="198"/>
        <end position="268"/>
    </location>
</feature>
<comment type="subcellular location">
    <subcellularLocation>
        <location evidence="2">Secreted</location>
    </subcellularLocation>
</comment>
<dbReference type="Pfam" id="PF00963">
    <property type="entry name" value="Cohesin"/>
    <property type="match status" value="1"/>
</dbReference>
<dbReference type="Gene3D" id="1.10.1330.10">
    <property type="entry name" value="Dockerin domain"/>
    <property type="match status" value="1"/>
</dbReference>
<keyword evidence="8" id="KW-0136">Cellulose degradation</keyword>
<reference evidence="14" key="2">
    <citation type="submission" date="2011-01" db="EMBL/GenBank/DDBJ databases">
        <title>The Non-contiguous Finished genome of Clostridium papyrosolvens.</title>
        <authorList>
            <person name="Lucas S."/>
            <person name="Copeland A."/>
            <person name="Lapidus A."/>
            <person name="Cheng J.-F."/>
            <person name="Goodwin L."/>
            <person name="Pitluck S."/>
            <person name="Misra M."/>
            <person name="Chertkov O."/>
            <person name="Detter J.C."/>
            <person name="Han C."/>
            <person name="Tapia R."/>
            <person name="Land M."/>
            <person name="Hauser L."/>
            <person name="Kyrpides N."/>
            <person name="Ivanova N."/>
            <person name="Pagani I."/>
            <person name="Mouttaki H."/>
            <person name="He Z."/>
            <person name="Zhou J."/>
            <person name="Hemme C.L."/>
            <person name="Woyke T."/>
        </authorList>
    </citation>
    <scope>NUCLEOTIDE SEQUENCE [LARGE SCALE GENOMIC DNA]</scope>
    <source>
        <strain evidence="14">DSM 2782</strain>
    </source>
</reference>
<evidence type="ECO:0000256" key="10">
    <source>
        <dbReference type="ARBA" id="ARBA00023295"/>
    </source>
</evidence>
<accession>F1TEZ1</accession>
<evidence type="ECO:0000256" key="7">
    <source>
        <dbReference type="ARBA" id="ARBA00022801"/>
    </source>
</evidence>
<dbReference type="GO" id="GO:0005576">
    <property type="term" value="C:extracellular region"/>
    <property type="evidence" value="ECO:0007669"/>
    <property type="project" value="UniProtKB-SubCell"/>
</dbReference>